<keyword evidence="1" id="KW-0132">Cell division</keyword>
<dbReference type="OrthoDB" id="2110451at2759"/>
<accession>A0A3S5B0J7</accession>
<evidence type="ECO:0000256" key="2">
    <source>
        <dbReference type="ARBA" id="ARBA00022776"/>
    </source>
</evidence>
<dbReference type="GO" id="GO:0005680">
    <property type="term" value="C:anaphase-promoting complex"/>
    <property type="evidence" value="ECO:0007669"/>
    <property type="project" value="InterPro"/>
</dbReference>
<dbReference type="Proteomes" id="UP000784294">
    <property type="component" value="Unassembled WGS sequence"/>
</dbReference>
<dbReference type="SUPFAM" id="SSF50978">
    <property type="entry name" value="WD40 repeat-like"/>
    <property type="match status" value="1"/>
</dbReference>
<dbReference type="PANTHER" id="PTHR13260:SF0">
    <property type="entry name" value="ANAPHASE-PROMOTING COMPLEX SUBUNIT 4"/>
    <property type="match status" value="1"/>
</dbReference>
<dbReference type="InterPro" id="IPR024977">
    <property type="entry name" value="Apc4-like_WD40_dom"/>
</dbReference>
<sequence>MAEAFSFGAFEDKSVPKHKIEVAVWSPKMDLLAIGTRQGVVSILRYRMIQVWESSGTMSDRLGRVTHLAWRPDGQVLAAAHLTGLIRLLLLDNGVTLHEINLLNIFTEPSSSEETPSTKQRNPKVSRLLTISHLSWLSTETKE</sequence>
<dbReference type="Gene3D" id="2.130.10.10">
    <property type="entry name" value="YVTN repeat-like/Quinoprotein amine dehydrogenase"/>
    <property type="match status" value="1"/>
</dbReference>
<keyword evidence="2" id="KW-0498">Mitosis</keyword>
<evidence type="ECO:0000256" key="1">
    <source>
        <dbReference type="ARBA" id="ARBA00022618"/>
    </source>
</evidence>
<evidence type="ECO:0000259" key="5">
    <source>
        <dbReference type="Pfam" id="PF12894"/>
    </source>
</evidence>
<evidence type="ECO:0000256" key="3">
    <source>
        <dbReference type="ARBA" id="ARBA00022786"/>
    </source>
</evidence>
<dbReference type="Pfam" id="PF12894">
    <property type="entry name" value="ANAPC4_WD40"/>
    <property type="match status" value="1"/>
</dbReference>
<dbReference type="InterPro" id="IPR015943">
    <property type="entry name" value="WD40/YVTN_repeat-like_dom_sf"/>
</dbReference>
<gene>
    <name evidence="6" type="ORF">PXEA_LOCUS23595</name>
</gene>
<evidence type="ECO:0000313" key="6">
    <source>
        <dbReference type="EMBL" id="VEL30155.1"/>
    </source>
</evidence>
<evidence type="ECO:0000256" key="4">
    <source>
        <dbReference type="ARBA" id="ARBA00023306"/>
    </source>
</evidence>
<dbReference type="GO" id="GO:0051301">
    <property type="term" value="P:cell division"/>
    <property type="evidence" value="ECO:0007669"/>
    <property type="project" value="UniProtKB-KW"/>
</dbReference>
<dbReference type="InterPro" id="IPR024789">
    <property type="entry name" value="APC4"/>
</dbReference>
<protein>
    <recommendedName>
        <fullName evidence="5">Anaphase-promoting complex subunit 4-like WD40 domain-containing protein</fullName>
    </recommendedName>
</protein>
<keyword evidence="3" id="KW-0833">Ubl conjugation pathway</keyword>
<evidence type="ECO:0000313" key="7">
    <source>
        <dbReference type="Proteomes" id="UP000784294"/>
    </source>
</evidence>
<dbReference type="GO" id="GO:0034399">
    <property type="term" value="C:nuclear periphery"/>
    <property type="evidence" value="ECO:0007669"/>
    <property type="project" value="TreeGrafter"/>
</dbReference>
<dbReference type="EMBL" id="CAAALY010109935">
    <property type="protein sequence ID" value="VEL30155.1"/>
    <property type="molecule type" value="Genomic_DNA"/>
</dbReference>
<dbReference type="GO" id="GO:0070979">
    <property type="term" value="P:protein K11-linked ubiquitination"/>
    <property type="evidence" value="ECO:0007669"/>
    <property type="project" value="TreeGrafter"/>
</dbReference>
<proteinExistence type="predicted"/>
<organism evidence="6 7">
    <name type="scientific">Protopolystoma xenopodis</name>
    <dbReference type="NCBI Taxonomy" id="117903"/>
    <lineage>
        <taxon>Eukaryota</taxon>
        <taxon>Metazoa</taxon>
        <taxon>Spiralia</taxon>
        <taxon>Lophotrochozoa</taxon>
        <taxon>Platyhelminthes</taxon>
        <taxon>Monogenea</taxon>
        <taxon>Polyopisthocotylea</taxon>
        <taxon>Polystomatidea</taxon>
        <taxon>Polystomatidae</taxon>
        <taxon>Protopolystoma</taxon>
    </lineage>
</organism>
<reference evidence="6" key="1">
    <citation type="submission" date="2018-11" db="EMBL/GenBank/DDBJ databases">
        <authorList>
            <consortium name="Pathogen Informatics"/>
        </authorList>
    </citation>
    <scope>NUCLEOTIDE SEQUENCE</scope>
</reference>
<keyword evidence="4" id="KW-0131">Cell cycle</keyword>
<feature type="domain" description="Anaphase-promoting complex subunit 4-like WD40" evidence="5">
    <location>
        <begin position="24"/>
        <end position="102"/>
    </location>
</feature>
<name>A0A3S5B0J7_9PLAT</name>
<dbReference type="AlphaFoldDB" id="A0A3S5B0J7"/>
<dbReference type="PANTHER" id="PTHR13260">
    <property type="entry name" value="ANAPHASE PROMOTING COMPLEX SUBUNIT 4 APC4"/>
    <property type="match status" value="1"/>
</dbReference>
<keyword evidence="7" id="KW-1185">Reference proteome</keyword>
<dbReference type="InterPro" id="IPR036322">
    <property type="entry name" value="WD40_repeat_dom_sf"/>
</dbReference>
<dbReference type="GO" id="GO:0031145">
    <property type="term" value="P:anaphase-promoting complex-dependent catabolic process"/>
    <property type="evidence" value="ECO:0007669"/>
    <property type="project" value="InterPro"/>
</dbReference>
<comment type="caution">
    <text evidence="6">The sequence shown here is derived from an EMBL/GenBank/DDBJ whole genome shotgun (WGS) entry which is preliminary data.</text>
</comment>